<dbReference type="AlphaFoldDB" id="A0A099KV86"/>
<dbReference type="Pfam" id="PF00756">
    <property type="entry name" value="Esterase"/>
    <property type="match status" value="1"/>
</dbReference>
<dbReference type="InterPro" id="IPR029058">
    <property type="entry name" value="AB_hydrolase_fold"/>
</dbReference>
<proteinExistence type="predicted"/>
<gene>
    <name evidence="1" type="ORF">GAB14E_2332</name>
</gene>
<accession>A0A099KV86</accession>
<dbReference type="PATRIC" id="fig|28229.3.peg.1956"/>
<dbReference type="Proteomes" id="UP000029868">
    <property type="component" value="Unassembled WGS sequence"/>
</dbReference>
<dbReference type="PANTHER" id="PTHR48098:SF3">
    <property type="entry name" value="IRON(III) ENTEROBACTIN ESTERASE"/>
    <property type="match status" value="1"/>
</dbReference>
<comment type="caution">
    <text evidence="1">The sequence shown here is derived from an EMBL/GenBank/DDBJ whole genome shotgun (WGS) entry which is preliminary data.</text>
</comment>
<dbReference type="InterPro" id="IPR000801">
    <property type="entry name" value="Esterase-like"/>
</dbReference>
<dbReference type="SUPFAM" id="SSF53474">
    <property type="entry name" value="alpha/beta-Hydrolases"/>
    <property type="match status" value="1"/>
</dbReference>
<evidence type="ECO:0000313" key="2">
    <source>
        <dbReference type="Proteomes" id="UP000029868"/>
    </source>
</evidence>
<protein>
    <submittedName>
        <fullName evidence="1">Esterase</fullName>
    </submittedName>
</protein>
<name>A0A099KV86_COLPS</name>
<evidence type="ECO:0000313" key="1">
    <source>
        <dbReference type="EMBL" id="KGJ93777.1"/>
    </source>
</evidence>
<reference evidence="1 2" key="1">
    <citation type="submission" date="2014-08" db="EMBL/GenBank/DDBJ databases">
        <title>Genomic and Phenotypic Diversity of Colwellia psychrerythraea strains from Disparate Marine Basins.</title>
        <authorList>
            <person name="Techtmann S.M."/>
            <person name="Stelling S.C."/>
            <person name="Utturkar S.M."/>
            <person name="Alshibli N."/>
            <person name="Harris A."/>
            <person name="Brown S.D."/>
            <person name="Hazen T.C."/>
        </authorList>
    </citation>
    <scope>NUCLEOTIDE SEQUENCE [LARGE SCALE GENOMIC DNA]</scope>
    <source>
        <strain evidence="1 2">GAB14E</strain>
    </source>
</reference>
<dbReference type="Gene3D" id="3.40.50.1820">
    <property type="entry name" value="alpha/beta hydrolase"/>
    <property type="match status" value="1"/>
</dbReference>
<dbReference type="PANTHER" id="PTHR48098">
    <property type="entry name" value="ENTEROCHELIN ESTERASE-RELATED"/>
    <property type="match status" value="1"/>
</dbReference>
<dbReference type="EMBL" id="JQEC01000021">
    <property type="protein sequence ID" value="KGJ93777.1"/>
    <property type="molecule type" value="Genomic_DNA"/>
</dbReference>
<sequence>MAYQLLKKTFYSEIYKGTVRDYWLYIPDKFEQNSPANLIVFQDGFYYIDETKPMKVPQVIDELISDNKIPATVCVFINPGEFEKQTKAEHHPDSQRSFEYDTISDQYGRFLINELLPEALSGLNISQDPKNRAIAGFSSGGICAWTVAWNRSDLFGNVLSHCGSFVDIRGGGLYPNLIRNEYTKDIRIFFQSGENDLDTKYGNWALGNKLMESALSFKEYDYQFEFGQQAHNLNHGAQLLVSSLVWLFADTNN</sequence>
<organism evidence="1 2">
    <name type="scientific">Colwellia psychrerythraea</name>
    <name type="common">Vibrio psychroerythus</name>
    <dbReference type="NCBI Taxonomy" id="28229"/>
    <lineage>
        <taxon>Bacteria</taxon>
        <taxon>Pseudomonadati</taxon>
        <taxon>Pseudomonadota</taxon>
        <taxon>Gammaproteobacteria</taxon>
        <taxon>Alteromonadales</taxon>
        <taxon>Colwelliaceae</taxon>
        <taxon>Colwellia</taxon>
    </lineage>
</organism>
<dbReference type="InterPro" id="IPR050583">
    <property type="entry name" value="Mycobacterial_A85_antigen"/>
</dbReference>